<dbReference type="PROSITE" id="PS52029">
    <property type="entry name" value="LD_TPASE"/>
    <property type="match status" value="1"/>
</dbReference>
<dbReference type="EMBL" id="CP016415">
    <property type="protein sequence ID" value="ANU38658.1"/>
    <property type="molecule type" value="Genomic_DNA"/>
</dbReference>
<dbReference type="PANTHER" id="PTHR36699">
    <property type="entry name" value="LD-TRANSPEPTIDASE"/>
    <property type="match status" value="1"/>
</dbReference>
<keyword evidence="6 7" id="KW-0961">Cell wall biogenesis/degradation</keyword>
<dbReference type="CDD" id="cd16913">
    <property type="entry name" value="YkuD_like"/>
    <property type="match status" value="1"/>
</dbReference>
<dbReference type="GO" id="GO:0009252">
    <property type="term" value="P:peptidoglycan biosynthetic process"/>
    <property type="evidence" value="ECO:0007669"/>
    <property type="project" value="UniProtKB-UniPathway"/>
</dbReference>
<feature type="active site" description="Nucleophile" evidence="7">
    <location>
        <position position="156"/>
    </location>
</feature>
<feature type="chain" id="PRO_5008885648" description="L,D-TPase catalytic domain-containing protein" evidence="8">
    <location>
        <begin position="19"/>
        <end position="181"/>
    </location>
</feature>
<dbReference type="GO" id="GO:0071555">
    <property type="term" value="P:cell wall organization"/>
    <property type="evidence" value="ECO:0007669"/>
    <property type="project" value="UniProtKB-UniRule"/>
</dbReference>
<organism evidence="10 11">
    <name type="scientific">Vibrio scophthalmi</name>
    <dbReference type="NCBI Taxonomy" id="45658"/>
    <lineage>
        <taxon>Bacteria</taxon>
        <taxon>Pseudomonadati</taxon>
        <taxon>Pseudomonadota</taxon>
        <taxon>Gammaproteobacteria</taxon>
        <taxon>Vibrionales</taxon>
        <taxon>Vibrionaceae</taxon>
        <taxon>Vibrio</taxon>
    </lineage>
</organism>
<evidence type="ECO:0000256" key="7">
    <source>
        <dbReference type="PROSITE-ProRule" id="PRU01373"/>
    </source>
</evidence>
<dbReference type="STRING" id="45658.VSVS12_04155"/>
<feature type="active site" description="Proton donor/acceptor" evidence="7">
    <location>
        <position position="134"/>
    </location>
</feature>
<feature type="signal peptide" evidence="8">
    <location>
        <begin position="1"/>
        <end position="18"/>
    </location>
</feature>
<evidence type="ECO:0000256" key="6">
    <source>
        <dbReference type="ARBA" id="ARBA00023316"/>
    </source>
</evidence>
<gene>
    <name evidence="10" type="ORF">VSVS05_03621</name>
</gene>
<evidence type="ECO:0000256" key="4">
    <source>
        <dbReference type="ARBA" id="ARBA00022960"/>
    </source>
</evidence>
<evidence type="ECO:0000256" key="1">
    <source>
        <dbReference type="ARBA" id="ARBA00004752"/>
    </source>
</evidence>
<keyword evidence="4 7" id="KW-0133">Cell shape</keyword>
<protein>
    <recommendedName>
        <fullName evidence="9">L,D-TPase catalytic domain-containing protein</fullName>
    </recommendedName>
</protein>
<proteinExistence type="inferred from homology"/>
<reference evidence="10 11" key="1">
    <citation type="submission" date="2016-07" db="EMBL/GenBank/DDBJ databases">
        <title>Genome sequencing of Vibrio scophthalmi strain VS-05, an isolated from Paralichthys olivaceus.</title>
        <authorList>
            <person name="Han H.-J."/>
        </authorList>
    </citation>
    <scope>NUCLEOTIDE SEQUENCE [LARGE SCALE GENOMIC DNA]</scope>
    <source>
        <strain evidence="10 11">VS-05</strain>
    </source>
</reference>
<dbReference type="Proteomes" id="UP000092528">
    <property type="component" value="Chromosome 2"/>
</dbReference>
<dbReference type="GO" id="GO:0008360">
    <property type="term" value="P:regulation of cell shape"/>
    <property type="evidence" value="ECO:0007669"/>
    <property type="project" value="UniProtKB-UniRule"/>
</dbReference>
<evidence type="ECO:0000259" key="9">
    <source>
        <dbReference type="PROSITE" id="PS52029"/>
    </source>
</evidence>
<dbReference type="SUPFAM" id="SSF141523">
    <property type="entry name" value="L,D-transpeptidase catalytic domain-like"/>
    <property type="match status" value="1"/>
</dbReference>
<dbReference type="Gene3D" id="2.40.440.10">
    <property type="entry name" value="L,D-transpeptidase catalytic domain-like"/>
    <property type="match status" value="1"/>
</dbReference>
<comment type="similarity">
    <text evidence="2">Belongs to the YkuD family.</text>
</comment>
<dbReference type="PATRIC" id="fig|45658.7.peg.3581"/>
<keyword evidence="8" id="KW-0732">Signal</keyword>
<name>A0A1C7FFW5_9VIBR</name>
<sequence>MKRWILLLAFVASTPSLAQLTLIIDAPANELTSNQVATDNVSVDKVSVDKSKRRLYLFKDGEVIREFRIALGKQPIGHKREEGDQRTPEGNYSLGHVMENSQFYRSIHIDYPNLNDMAVANSLSVNPGGDIKIHGQKNGEARSSAFVQSFDWTDGCIALTNEEMDELLRLVKQGTPIEILP</sequence>
<dbReference type="Pfam" id="PF03734">
    <property type="entry name" value="YkuD"/>
    <property type="match status" value="1"/>
</dbReference>
<keyword evidence="3" id="KW-0808">Transferase</keyword>
<dbReference type="PANTHER" id="PTHR36699:SF1">
    <property type="entry name" value="L,D-TRANSPEPTIDASE YAFK-RELATED"/>
    <property type="match status" value="1"/>
</dbReference>
<comment type="pathway">
    <text evidence="1 7">Cell wall biogenesis; peptidoglycan biosynthesis.</text>
</comment>
<dbReference type="GO" id="GO:0016740">
    <property type="term" value="F:transferase activity"/>
    <property type="evidence" value="ECO:0007669"/>
    <property type="project" value="UniProtKB-KW"/>
</dbReference>
<evidence type="ECO:0000256" key="5">
    <source>
        <dbReference type="ARBA" id="ARBA00022984"/>
    </source>
</evidence>
<dbReference type="RefSeq" id="WP_231893170.1">
    <property type="nucleotide sequence ID" value="NZ_CP016415.1"/>
</dbReference>
<evidence type="ECO:0000313" key="10">
    <source>
        <dbReference type="EMBL" id="ANU38658.1"/>
    </source>
</evidence>
<feature type="domain" description="L,D-TPase catalytic" evidence="9">
    <location>
        <begin position="44"/>
        <end position="180"/>
    </location>
</feature>
<evidence type="ECO:0000256" key="2">
    <source>
        <dbReference type="ARBA" id="ARBA00005992"/>
    </source>
</evidence>
<evidence type="ECO:0000256" key="8">
    <source>
        <dbReference type="SAM" id="SignalP"/>
    </source>
</evidence>
<accession>A0A1C7FFW5</accession>
<keyword evidence="11" id="KW-1185">Reference proteome</keyword>
<dbReference type="GO" id="GO:0004180">
    <property type="term" value="F:carboxypeptidase activity"/>
    <property type="evidence" value="ECO:0007669"/>
    <property type="project" value="UniProtKB-ARBA"/>
</dbReference>
<dbReference type="UniPathway" id="UPA00219"/>
<dbReference type="InterPro" id="IPR038063">
    <property type="entry name" value="Transpep_catalytic_dom"/>
</dbReference>
<dbReference type="InterPro" id="IPR005490">
    <property type="entry name" value="LD_TPept_cat_dom"/>
</dbReference>
<evidence type="ECO:0000256" key="3">
    <source>
        <dbReference type="ARBA" id="ARBA00022679"/>
    </source>
</evidence>
<keyword evidence="5 7" id="KW-0573">Peptidoglycan synthesis</keyword>
<evidence type="ECO:0000313" key="11">
    <source>
        <dbReference type="Proteomes" id="UP000092528"/>
    </source>
</evidence>
<dbReference type="AlphaFoldDB" id="A0A1C7FFW5"/>